<dbReference type="InterPro" id="IPR011701">
    <property type="entry name" value="MFS"/>
</dbReference>
<comment type="similarity">
    <text evidence="2">Belongs to the major facilitator superfamily. Monocarboxylate porter (TC 2.A.1.13) family.</text>
</comment>
<dbReference type="InterPro" id="IPR036259">
    <property type="entry name" value="MFS_trans_sf"/>
</dbReference>
<evidence type="ECO:0000259" key="5">
    <source>
        <dbReference type="PROSITE" id="PS50850"/>
    </source>
</evidence>
<evidence type="ECO:0000256" key="3">
    <source>
        <dbReference type="SAM" id="MobiDB-lite"/>
    </source>
</evidence>
<feature type="transmembrane region" description="Helical" evidence="4">
    <location>
        <begin position="327"/>
        <end position="347"/>
    </location>
</feature>
<feature type="transmembrane region" description="Helical" evidence="4">
    <location>
        <begin position="189"/>
        <end position="210"/>
    </location>
</feature>
<keyword evidence="4" id="KW-0472">Membrane</keyword>
<dbReference type="GeneID" id="28975138"/>
<proteinExistence type="inferred from homology"/>
<feature type="transmembrane region" description="Helical" evidence="4">
    <location>
        <begin position="295"/>
        <end position="315"/>
    </location>
</feature>
<feature type="transmembrane region" description="Helical" evidence="4">
    <location>
        <begin position="91"/>
        <end position="114"/>
    </location>
</feature>
<dbReference type="AlphaFoldDB" id="A0A0N8PZV3"/>
<dbReference type="PROSITE" id="PS50850">
    <property type="entry name" value="MFS"/>
    <property type="match status" value="1"/>
</dbReference>
<dbReference type="SUPFAM" id="SSF103473">
    <property type="entry name" value="MFS general substrate transporter"/>
    <property type="match status" value="1"/>
</dbReference>
<keyword evidence="7" id="KW-1185">Reference proteome</keyword>
<sequence>MSASIELQPLERTPTTASSSRTTDKLADPLADEPAAPVEGPPAHKEAFSSYPDGGILAWSQVAACFTLFFTTVGGIYSWGVFQDALVTADVASASTLAFVGSTQATMQAILAIPISRLIAVYGPRWVAVAGTACTALGPLLASFCTRSVPGLLITEGLVFGIGEACCFFCAATLPSMYFSSRRNVATGIVYSGAGIGGAVLSITTSALLQRTSLGWTFRSLALIMLGLNLPASLALKSRLERQPLRGGGKRFDWAIFRDANFVLLLVGTSIALFPLFVAPFFLPLYATSAGFSKTAASWVLAGFNLSSAAGRIAFGLGADRFLGSLNSLVICLFFNGLSSFVLWPFASALGPLIAFIVVNGVCAGGTFSLIPGVLSSVFGSARLSDIFSMILSFWSVGYFLGSPIAGYLLQAGGGAARGPEAYLAAVLYAGALSTAASALVLAVRIIQSRRVWKKL</sequence>
<dbReference type="InterPro" id="IPR020846">
    <property type="entry name" value="MFS_dom"/>
</dbReference>
<dbReference type="OrthoDB" id="2213137at2759"/>
<dbReference type="EMBL" id="KQ474083">
    <property type="protein sequence ID" value="KPV73365.1"/>
    <property type="molecule type" value="Genomic_DNA"/>
</dbReference>
<dbReference type="InterPro" id="IPR050327">
    <property type="entry name" value="Proton-linked_MCT"/>
</dbReference>
<dbReference type="PANTHER" id="PTHR11360:SF305">
    <property type="entry name" value="MAJOR FACILITATOR SUPERFAMILY (MFS) PROFILE DOMAIN-CONTAINING PROTEIN"/>
    <property type="match status" value="1"/>
</dbReference>
<keyword evidence="4" id="KW-1133">Transmembrane helix</keyword>
<protein>
    <recommendedName>
        <fullName evidence="5">Major facilitator superfamily (MFS) profile domain-containing protein</fullName>
    </recommendedName>
</protein>
<feature type="domain" description="Major facilitator superfamily (MFS) profile" evidence="5">
    <location>
        <begin position="261"/>
        <end position="456"/>
    </location>
</feature>
<dbReference type="PANTHER" id="PTHR11360">
    <property type="entry name" value="MONOCARBOXYLATE TRANSPORTER"/>
    <property type="match status" value="1"/>
</dbReference>
<feature type="transmembrane region" description="Helical" evidence="4">
    <location>
        <begin position="56"/>
        <end position="79"/>
    </location>
</feature>
<dbReference type="OMA" id="LSYRIWA"/>
<dbReference type="RefSeq" id="XP_018269414.1">
    <property type="nucleotide sequence ID" value="XM_018414690.1"/>
</dbReference>
<evidence type="ECO:0000313" key="6">
    <source>
        <dbReference type="EMBL" id="KPV73365.1"/>
    </source>
</evidence>
<evidence type="ECO:0000256" key="2">
    <source>
        <dbReference type="ARBA" id="ARBA00006727"/>
    </source>
</evidence>
<dbReference type="GO" id="GO:0022857">
    <property type="term" value="F:transmembrane transporter activity"/>
    <property type="evidence" value="ECO:0007669"/>
    <property type="project" value="InterPro"/>
</dbReference>
<dbReference type="Gene3D" id="1.20.1250.20">
    <property type="entry name" value="MFS general substrate transporter like domains"/>
    <property type="match status" value="2"/>
</dbReference>
<feature type="compositionally biased region" description="Low complexity" evidence="3">
    <location>
        <begin position="12"/>
        <end position="21"/>
    </location>
</feature>
<feature type="transmembrane region" description="Helical" evidence="4">
    <location>
        <begin position="260"/>
        <end position="283"/>
    </location>
</feature>
<feature type="compositionally biased region" description="Low complexity" evidence="3">
    <location>
        <begin position="28"/>
        <end position="37"/>
    </location>
</feature>
<name>A0A0N8PZV3_RHOGW</name>
<reference evidence="6 7" key="1">
    <citation type="journal article" date="2015" name="Front. Microbiol.">
        <title>Genome sequence of the plant growth promoting endophytic yeast Rhodotorula graminis WP1.</title>
        <authorList>
            <person name="Firrincieli A."/>
            <person name="Otillar R."/>
            <person name="Salamov A."/>
            <person name="Schmutz J."/>
            <person name="Khan Z."/>
            <person name="Redman R.S."/>
            <person name="Fleck N.D."/>
            <person name="Lindquist E."/>
            <person name="Grigoriev I.V."/>
            <person name="Doty S.L."/>
        </authorList>
    </citation>
    <scope>NUCLEOTIDE SEQUENCE [LARGE SCALE GENOMIC DNA]</scope>
    <source>
        <strain evidence="6 7">WP1</strain>
    </source>
</reference>
<feature type="transmembrane region" description="Helical" evidence="4">
    <location>
        <begin position="126"/>
        <end position="145"/>
    </location>
</feature>
<gene>
    <name evidence="6" type="ORF">RHOBADRAFT_45940</name>
</gene>
<feature type="transmembrane region" description="Helical" evidence="4">
    <location>
        <begin position="216"/>
        <end position="236"/>
    </location>
</feature>
<dbReference type="GO" id="GO:0016020">
    <property type="term" value="C:membrane"/>
    <property type="evidence" value="ECO:0007669"/>
    <property type="project" value="UniProtKB-SubCell"/>
</dbReference>
<feature type="transmembrane region" description="Helical" evidence="4">
    <location>
        <begin position="387"/>
        <end position="410"/>
    </location>
</feature>
<dbReference type="Proteomes" id="UP000053890">
    <property type="component" value="Unassembled WGS sequence"/>
</dbReference>
<accession>A0A0N8PZV3</accession>
<keyword evidence="4" id="KW-0812">Transmembrane</keyword>
<evidence type="ECO:0000313" key="7">
    <source>
        <dbReference type="Proteomes" id="UP000053890"/>
    </source>
</evidence>
<organism evidence="6 7">
    <name type="scientific">Rhodotorula graminis (strain WP1)</name>
    <dbReference type="NCBI Taxonomy" id="578459"/>
    <lineage>
        <taxon>Eukaryota</taxon>
        <taxon>Fungi</taxon>
        <taxon>Dikarya</taxon>
        <taxon>Basidiomycota</taxon>
        <taxon>Pucciniomycotina</taxon>
        <taxon>Microbotryomycetes</taxon>
        <taxon>Sporidiobolales</taxon>
        <taxon>Sporidiobolaceae</taxon>
        <taxon>Rhodotorula</taxon>
    </lineage>
</organism>
<dbReference type="Pfam" id="PF07690">
    <property type="entry name" value="MFS_1"/>
    <property type="match status" value="1"/>
</dbReference>
<feature type="transmembrane region" description="Helical" evidence="4">
    <location>
        <begin position="422"/>
        <end position="447"/>
    </location>
</feature>
<evidence type="ECO:0000256" key="1">
    <source>
        <dbReference type="ARBA" id="ARBA00004141"/>
    </source>
</evidence>
<feature type="region of interest" description="Disordered" evidence="3">
    <location>
        <begin position="1"/>
        <end position="44"/>
    </location>
</feature>
<feature type="transmembrane region" description="Helical" evidence="4">
    <location>
        <begin position="157"/>
        <end position="177"/>
    </location>
</feature>
<comment type="subcellular location">
    <subcellularLocation>
        <location evidence="1">Membrane</location>
        <topology evidence="1">Multi-pass membrane protein</topology>
    </subcellularLocation>
</comment>
<feature type="transmembrane region" description="Helical" evidence="4">
    <location>
        <begin position="353"/>
        <end position="375"/>
    </location>
</feature>
<evidence type="ECO:0000256" key="4">
    <source>
        <dbReference type="SAM" id="Phobius"/>
    </source>
</evidence>